<dbReference type="PANTHER" id="PTHR42693:SF9">
    <property type="entry name" value="STERYL-SULFATASE"/>
    <property type="match status" value="1"/>
</dbReference>
<evidence type="ECO:0000256" key="2">
    <source>
        <dbReference type="ARBA" id="ARBA00008779"/>
    </source>
</evidence>
<evidence type="ECO:0000313" key="4">
    <source>
        <dbReference type="EMBL" id="KYO30308.1"/>
    </source>
</evidence>
<dbReference type="STRING" id="8496.A0A151N0P2"/>
<dbReference type="Gene3D" id="3.40.720.10">
    <property type="entry name" value="Alkaline Phosphatase, subunit A"/>
    <property type="match status" value="1"/>
</dbReference>
<dbReference type="eggNOG" id="KOG3867">
    <property type="taxonomic scope" value="Eukaryota"/>
</dbReference>
<dbReference type="EMBL" id="AKHW03004278">
    <property type="protein sequence ID" value="KYO30308.1"/>
    <property type="molecule type" value="Genomic_DNA"/>
</dbReference>
<accession>A0A151N0P2</accession>
<dbReference type="GO" id="GO:0004065">
    <property type="term" value="F:arylsulfatase activity"/>
    <property type="evidence" value="ECO:0007669"/>
    <property type="project" value="TreeGrafter"/>
</dbReference>
<evidence type="ECO:0000256" key="1">
    <source>
        <dbReference type="ARBA" id="ARBA00001913"/>
    </source>
</evidence>
<organism evidence="4 5">
    <name type="scientific">Alligator mississippiensis</name>
    <name type="common">American alligator</name>
    <dbReference type="NCBI Taxonomy" id="8496"/>
    <lineage>
        <taxon>Eukaryota</taxon>
        <taxon>Metazoa</taxon>
        <taxon>Chordata</taxon>
        <taxon>Craniata</taxon>
        <taxon>Vertebrata</taxon>
        <taxon>Euteleostomi</taxon>
        <taxon>Archelosauria</taxon>
        <taxon>Archosauria</taxon>
        <taxon>Crocodylia</taxon>
        <taxon>Alligatoridae</taxon>
        <taxon>Alligatorinae</taxon>
        <taxon>Alligator</taxon>
    </lineage>
</organism>
<comment type="caution">
    <text evidence="4">The sequence shown here is derived from an EMBL/GenBank/DDBJ whole genome shotgun (WGS) entry which is preliminary data.</text>
</comment>
<keyword evidence="5" id="KW-1185">Reference proteome</keyword>
<gene>
    <name evidence="4" type="ORF">Y1Q_0022503</name>
</gene>
<dbReference type="InterPro" id="IPR050738">
    <property type="entry name" value="Sulfatase"/>
</dbReference>
<evidence type="ECO:0000313" key="5">
    <source>
        <dbReference type="Proteomes" id="UP000050525"/>
    </source>
</evidence>
<comment type="similarity">
    <text evidence="2">Belongs to the sulfatase family.</text>
</comment>
<dbReference type="AlphaFoldDB" id="A0A151N0P2"/>
<name>A0A151N0P2_ALLMI</name>
<comment type="cofactor">
    <cofactor evidence="1">
        <name>Ca(2+)</name>
        <dbReference type="ChEBI" id="CHEBI:29108"/>
    </cofactor>
</comment>
<dbReference type="PANTHER" id="PTHR42693">
    <property type="entry name" value="ARYLSULFATASE FAMILY MEMBER"/>
    <property type="match status" value="1"/>
</dbReference>
<feature type="domain" description="Sulfatase N-terminal" evidence="3">
    <location>
        <begin position="15"/>
        <end position="108"/>
    </location>
</feature>
<dbReference type="Pfam" id="PF14707">
    <property type="entry name" value="Sulfatase_C"/>
    <property type="match status" value="1"/>
</dbReference>
<dbReference type="Pfam" id="PF00884">
    <property type="entry name" value="Sulfatase"/>
    <property type="match status" value="1"/>
</dbReference>
<evidence type="ECO:0000259" key="3">
    <source>
        <dbReference type="Pfam" id="PF00884"/>
    </source>
</evidence>
<dbReference type="InterPro" id="IPR017850">
    <property type="entry name" value="Alkaline_phosphatase_core_sf"/>
</dbReference>
<protein>
    <submittedName>
        <fullName evidence="4">Steryl-sulfatase-like</fullName>
    </submittedName>
</protein>
<sequence length="187" mass="20740">MDDPRGTGTLGAARGQILDALEKRDLSNKTVVYFTSDQGAHLEEVSNTGEVHGGYNGIYRGGKSTNWEGGIRVPGLLHWPGVIPHGAHIHEPTSNMDIFPTVVNLAGAHVPTDRIIDGHDLMPLLQGKIIQSKHEFLFHYCNAYLNAVRWHPGNSDAIWKAFFFTPIFYPEDSNGCYHSHVDLLRIS</sequence>
<dbReference type="Gene3D" id="3.30.1120.10">
    <property type="match status" value="1"/>
</dbReference>
<reference evidence="4 5" key="1">
    <citation type="journal article" date="2012" name="Genome Biol.">
        <title>Sequencing three crocodilian genomes to illuminate the evolution of archosaurs and amniotes.</title>
        <authorList>
            <person name="St John J.A."/>
            <person name="Braun E.L."/>
            <person name="Isberg S.R."/>
            <person name="Miles L.G."/>
            <person name="Chong A.Y."/>
            <person name="Gongora J."/>
            <person name="Dalzell P."/>
            <person name="Moran C."/>
            <person name="Bed'hom B."/>
            <person name="Abzhanov A."/>
            <person name="Burgess S.C."/>
            <person name="Cooksey A.M."/>
            <person name="Castoe T.A."/>
            <person name="Crawford N.G."/>
            <person name="Densmore L.D."/>
            <person name="Drew J.C."/>
            <person name="Edwards S.V."/>
            <person name="Faircloth B.C."/>
            <person name="Fujita M.K."/>
            <person name="Greenwold M.J."/>
            <person name="Hoffmann F.G."/>
            <person name="Howard J.M."/>
            <person name="Iguchi T."/>
            <person name="Janes D.E."/>
            <person name="Khan S.Y."/>
            <person name="Kohno S."/>
            <person name="de Koning A.J."/>
            <person name="Lance S.L."/>
            <person name="McCarthy F.M."/>
            <person name="McCormack J.E."/>
            <person name="Merchant M.E."/>
            <person name="Peterson D.G."/>
            <person name="Pollock D.D."/>
            <person name="Pourmand N."/>
            <person name="Raney B.J."/>
            <person name="Roessler K.A."/>
            <person name="Sanford J.R."/>
            <person name="Sawyer R.H."/>
            <person name="Schmidt C.J."/>
            <person name="Triplett E.W."/>
            <person name="Tuberville T.D."/>
            <person name="Venegas-Anaya M."/>
            <person name="Howard J.T."/>
            <person name="Jarvis E.D."/>
            <person name="Guillette L.J.Jr."/>
            <person name="Glenn T.C."/>
            <person name="Green R.E."/>
            <person name="Ray D.A."/>
        </authorList>
    </citation>
    <scope>NUCLEOTIDE SEQUENCE [LARGE SCALE GENOMIC DNA]</scope>
    <source>
        <strain evidence="4">KSC_2009_1</strain>
    </source>
</reference>
<dbReference type="SUPFAM" id="SSF53649">
    <property type="entry name" value="Alkaline phosphatase-like"/>
    <property type="match status" value="1"/>
</dbReference>
<dbReference type="Proteomes" id="UP000050525">
    <property type="component" value="Unassembled WGS sequence"/>
</dbReference>
<proteinExistence type="inferred from homology"/>
<dbReference type="InterPro" id="IPR000917">
    <property type="entry name" value="Sulfatase_N"/>
</dbReference>